<sequence>MTDHELMDAVRRACIEAALAAYEDAGISGLCAEGRWEAAVGAIQSLDLERIAAEAGRGPAGAGR</sequence>
<organism evidence="1 2">
    <name type="scientific">Ramlibacter lithotrophicus</name>
    <dbReference type="NCBI Taxonomy" id="2606681"/>
    <lineage>
        <taxon>Bacteria</taxon>
        <taxon>Pseudomonadati</taxon>
        <taxon>Pseudomonadota</taxon>
        <taxon>Betaproteobacteria</taxon>
        <taxon>Burkholderiales</taxon>
        <taxon>Comamonadaceae</taxon>
        <taxon>Ramlibacter</taxon>
    </lineage>
</organism>
<keyword evidence="1" id="KW-0808">Transferase</keyword>
<dbReference type="EMBL" id="VTOX01000001">
    <property type="protein sequence ID" value="NKE64407.1"/>
    <property type="molecule type" value="Genomic_DNA"/>
</dbReference>
<dbReference type="GO" id="GO:0016740">
    <property type="term" value="F:transferase activity"/>
    <property type="evidence" value="ECO:0007669"/>
    <property type="project" value="UniProtKB-KW"/>
</dbReference>
<accession>A0A7X6DC07</accession>
<reference evidence="1 2" key="1">
    <citation type="journal article" date="2020" name="Nature">
        <title>Bacterial chemolithoautotrophy via manganese oxidation.</title>
        <authorList>
            <person name="Yu H."/>
            <person name="Leadbetter J.R."/>
        </authorList>
    </citation>
    <scope>NUCLEOTIDE SEQUENCE [LARGE SCALE GENOMIC DNA]</scope>
    <source>
        <strain evidence="1 2">RBP-1</strain>
    </source>
</reference>
<dbReference type="AlphaFoldDB" id="A0A7X6DC07"/>
<dbReference type="RefSeq" id="WP_168105498.1">
    <property type="nucleotide sequence ID" value="NZ_VTOX01000001.1"/>
</dbReference>
<gene>
    <name evidence="1" type="ORF">RAMLITH_01120</name>
</gene>
<dbReference type="Proteomes" id="UP000521868">
    <property type="component" value="Unassembled WGS sequence"/>
</dbReference>
<keyword evidence="2" id="KW-1185">Reference proteome</keyword>
<comment type="caution">
    <text evidence="1">The sequence shown here is derived from an EMBL/GenBank/DDBJ whole genome shotgun (WGS) entry which is preliminary data.</text>
</comment>
<proteinExistence type="predicted"/>
<protein>
    <submittedName>
        <fullName evidence="1">Acetyltransferase</fullName>
    </submittedName>
</protein>
<name>A0A7X6DC07_9BURK</name>
<evidence type="ECO:0000313" key="1">
    <source>
        <dbReference type="EMBL" id="NKE64407.1"/>
    </source>
</evidence>
<evidence type="ECO:0000313" key="2">
    <source>
        <dbReference type="Proteomes" id="UP000521868"/>
    </source>
</evidence>